<dbReference type="PROSITE" id="PS50878">
    <property type="entry name" value="RT_POL"/>
    <property type="match status" value="1"/>
</dbReference>
<dbReference type="InterPro" id="IPR000477">
    <property type="entry name" value="RT_dom"/>
</dbReference>
<dbReference type="PANTHER" id="PTHR33116:SF79">
    <property type="entry name" value="REVERSE TRANSCRIPTASE DOMAIN, ZINC FINGER, CCHC-TYPE-RELATED"/>
    <property type="match status" value="1"/>
</dbReference>
<keyword evidence="2" id="KW-0808">Transferase</keyword>
<feature type="domain" description="Reverse transcriptase" evidence="1">
    <location>
        <begin position="661"/>
        <end position="938"/>
    </location>
</feature>
<name>A0A6L2KDJ3_TANCI</name>
<dbReference type="Pfam" id="PF00078">
    <property type="entry name" value="RVT_1"/>
    <property type="match status" value="1"/>
</dbReference>
<dbReference type="GO" id="GO:0003964">
    <property type="term" value="F:RNA-directed DNA polymerase activity"/>
    <property type="evidence" value="ECO:0007669"/>
    <property type="project" value="UniProtKB-KW"/>
</dbReference>
<keyword evidence="2" id="KW-0695">RNA-directed DNA polymerase</keyword>
<reference evidence="2" key="1">
    <citation type="journal article" date="2019" name="Sci. Rep.">
        <title>Draft genome of Tanacetum cinerariifolium, the natural source of mosquito coil.</title>
        <authorList>
            <person name="Yamashiro T."/>
            <person name="Shiraishi A."/>
            <person name="Satake H."/>
            <person name="Nakayama K."/>
        </authorList>
    </citation>
    <scope>NUCLEOTIDE SEQUENCE</scope>
</reference>
<dbReference type="InterPro" id="IPR026960">
    <property type="entry name" value="RVT-Znf"/>
</dbReference>
<dbReference type="EMBL" id="BKCJ010002284">
    <property type="protein sequence ID" value="GEU47521.1"/>
    <property type="molecule type" value="Genomic_DNA"/>
</dbReference>
<dbReference type="InterPro" id="IPR043502">
    <property type="entry name" value="DNA/RNA_pol_sf"/>
</dbReference>
<dbReference type="SUPFAM" id="SSF56672">
    <property type="entry name" value="DNA/RNA polymerases"/>
    <property type="match status" value="1"/>
</dbReference>
<dbReference type="CDD" id="cd01650">
    <property type="entry name" value="RT_nLTR_like"/>
    <property type="match status" value="1"/>
</dbReference>
<evidence type="ECO:0000259" key="1">
    <source>
        <dbReference type="PROSITE" id="PS50878"/>
    </source>
</evidence>
<dbReference type="Pfam" id="PF13966">
    <property type="entry name" value="zf-RVT"/>
    <property type="match status" value="1"/>
</dbReference>
<comment type="caution">
    <text evidence="2">The sequence shown here is derived from an EMBL/GenBank/DDBJ whole genome shotgun (WGS) entry which is preliminary data.</text>
</comment>
<evidence type="ECO:0000313" key="2">
    <source>
        <dbReference type="EMBL" id="GEU47521.1"/>
    </source>
</evidence>
<sequence length="1286" mass="145706">MANGHGLRGVISFLGKGFELWPPSPLNEGHHPPGSILLLLPSWKYELWVLILWWLCSVDKTGDRKFTGGLGIRKLDKFNVALMSSHVRKLLTNKEYMWVLCDNQVDMLLWRMHDGTMHEFSRADLVTTCELLYMWKLEGGGWIVYRPKAPLNHNGSLGSNGNVSAPRKSKVHDSGGSFINVVNGTANGASGTVLSAAAALILDDSCIVDHDLSKHAMGKVKVANSIPNLRTILRDEGFSEVNVSYLGVHNFVSNERIVWVDIKGIPLNVWSRETFSRIGKKWGETLDIEDNADASFGRKRLCIMTKQPSSIFESLKFIFKGKVLMVVSNNGSESDVEGVSETMFEVNSPPHNNNQDEMSRQHSEDPFKIYDILEKQTSGSAREVSPSLSHPPGFTPEILVNQSDNVKGDDEFLPGVNVTVMNDFQVGSQEANGDTSAVKTGGTILGLLEDMIQDYVSSLVDRWNGEAVIMGNFNEVRSKDERRGSCFNPSSSRAFDHFIYSTGLVDVKLEGYAFTWSHPSGDKMNHRSILLREVPSDFGPIPFRFYHSWFNLEGFDDMKSKVKWAIEGDENSKFFHGMVNKKHSHLAIRGVFDKGKWVTDPSVVKQVFCKHFEARFKEPATQRLLLNVLFNKRLSDIQSSYLESNVTQDEIRLAVWSCVKYFFETGLFPKGCNSSFIALILKVADAKLVNDFRPISLVGCVYKVVTKVLANQLSLVIADLVSDTQSTFVANRQILDGPFILNEILHWCKRKRKQAMFFKVDFAKAYDSVRWDYLLDVLEAFGFGQTWCKWNRGTLSSAKASILVNGSPSNEFSFHCGLKQGDPLSPFLFILIMESLHLSFSRAVNEGIFKGVQLNGSINISHLFYADDVMFIGEWSDANLKGIINILQCFFLASGLKINIHKIQVMGMGIPSNIVKQAAASLGCGVLLNQFRYLGVMIKTLSIGGRLTLLKSVLGASPLYYMSIFKVPKGDGNGTRFWLDKWNGDKPLKVVFPRLFLLETNKEIVVADKLKAALDQSFRRPARNGHEQHQLEDLCTRMGLVSLSQSYDRWVCDMSGDGVYQVSVVRNFLDNIFLPSHSEPTRWIKYIPIKINVFAWRARRDYLPTGVNLNRRGVILESYMCPLCHSMEEDINHILFRCDLAKIIVRRICRWWDLDWQDIQSFSDWFPWLSLVRLSVKLKNMLEGVFYVAWWYIWGLKNRSIFTETPPRRSVIFDDIVLYSFTWCSSRFDGVFDGAFGGVRDKEVVPIGGRCIHGEKGLKKMRMVREVGRMTYLIRKNMIKVEKHVD</sequence>
<accession>A0A6L2KDJ3</accession>
<gene>
    <name evidence="2" type="ORF">Tci_019499</name>
</gene>
<protein>
    <submittedName>
        <fullName evidence="2">RNA-directed DNA polymerase, eukaryota</fullName>
    </submittedName>
</protein>
<proteinExistence type="predicted"/>
<organism evidence="2">
    <name type="scientific">Tanacetum cinerariifolium</name>
    <name type="common">Dalmatian daisy</name>
    <name type="synonym">Chrysanthemum cinerariifolium</name>
    <dbReference type="NCBI Taxonomy" id="118510"/>
    <lineage>
        <taxon>Eukaryota</taxon>
        <taxon>Viridiplantae</taxon>
        <taxon>Streptophyta</taxon>
        <taxon>Embryophyta</taxon>
        <taxon>Tracheophyta</taxon>
        <taxon>Spermatophyta</taxon>
        <taxon>Magnoliopsida</taxon>
        <taxon>eudicotyledons</taxon>
        <taxon>Gunneridae</taxon>
        <taxon>Pentapetalae</taxon>
        <taxon>asterids</taxon>
        <taxon>campanulids</taxon>
        <taxon>Asterales</taxon>
        <taxon>Asteraceae</taxon>
        <taxon>Asteroideae</taxon>
        <taxon>Anthemideae</taxon>
        <taxon>Anthemidinae</taxon>
        <taxon>Tanacetum</taxon>
    </lineage>
</organism>
<keyword evidence="2" id="KW-0548">Nucleotidyltransferase</keyword>
<dbReference type="PANTHER" id="PTHR33116">
    <property type="entry name" value="REVERSE TRANSCRIPTASE ZINC-BINDING DOMAIN-CONTAINING PROTEIN-RELATED-RELATED"/>
    <property type="match status" value="1"/>
</dbReference>